<comment type="caution">
    <text evidence="2">The sequence shown here is derived from an EMBL/GenBank/DDBJ whole genome shotgun (WGS) entry which is preliminary data.</text>
</comment>
<organism evidence="2 3">
    <name type="scientific">Saccharothrix yanglingensis</name>
    <dbReference type="NCBI Taxonomy" id="659496"/>
    <lineage>
        <taxon>Bacteria</taxon>
        <taxon>Bacillati</taxon>
        <taxon>Actinomycetota</taxon>
        <taxon>Actinomycetes</taxon>
        <taxon>Pseudonocardiales</taxon>
        <taxon>Pseudonocardiaceae</taxon>
        <taxon>Saccharothrix</taxon>
    </lineage>
</organism>
<dbReference type="InterPro" id="IPR037473">
    <property type="entry name" value="Lcp-like"/>
</dbReference>
<protein>
    <recommendedName>
        <fullName evidence="1">ER-bound oxygenase mpaB/mpaB'/Rubber oxygenase catalytic domain-containing protein</fullName>
    </recommendedName>
</protein>
<reference evidence="2 3" key="1">
    <citation type="submission" date="2017-06" db="EMBL/GenBank/DDBJ databases">
        <title>Cultured bacterium strain Saccharothrix yanglingensis Hhs.015.</title>
        <authorList>
            <person name="Xia Y."/>
        </authorList>
    </citation>
    <scope>NUCLEOTIDE SEQUENCE [LARGE SCALE GENOMIC DNA]</scope>
    <source>
        <strain evidence="2 3">Hhs.015</strain>
    </source>
</reference>
<dbReference type="PANTHER" id="PTHR37539:SF1">
    <property type="entry name" value="ER-BOUND OXYGENASE MPAB_MPAB'_RUBBER OXYGENASE CATALYTIC DOMAIN-CONTAINING PROTEIN"/>
    <property type="match status" value="1"/>
</dbReference>
<dbReference type="PANTHER" id="PTHR37539">
    <property type="entry name" value="SECRETED PROTEIN-RELATED"/>
    <property type="match status" value="1"/>
</dbReference>
<accession>A0ABU0X5B0</accession>
<feature type="domain" description="ER-bound oxygenase mpaB/mpaB'/Rubber oxygenase catalytic" evidence="1">
    <location>
        <begin position="96"/>
        <end position="318"/>
    </location>
</feature>
<keyword evidence="3" id="KW-1185">Reference proteome</keyword>
<dbReference type="EMBL" id="NSDM01000010">
    <property type="protein sequence ID" value="MDQ2586893.1"/>
    <property type="molecule type" value="Genomic_DNA"/>
</dbReference>
<sequence>MIDAAAVDELKFLGDPLADAVVADLVATGRVGAVNAVLEHFRANDQPIPADLPEVVREFLVATDDPPPWADLDRIARAYDFFVDDGVHVASVLTFGAMVNCYAQPRASRVLTLTHGLNQPHRRLSETSQFVMNMMGCDAFGRGGAFVPTIQKTRLIHAAVRHFLTTSGRWDVEADGVPVCQQDMVGALLIFSVQVLEGMRRIGISVTEQEAADYYYVWRVTGAMLGIPVGALPESVDEARELSATLVEVAYGPSPEGVSLTRDLLALYEKLFPGKLFDGIVAAMIRQVVAPEVADWMEVPRSRAWAGVARAGTRLVRALERSEDNSALATRILDKAGALLLGGSVRTLTDGQSTTLHIPADLRERWTEAGVCPAPGRGDAT</sequence>
<dbReference type="RefSeq" id="WP_306748238.1">
    <property type="nucleotide sequence ID" value="NZ_NSDM01000010.1"/>
</dbReference>
<dbReference type="Proteomes" id="UP001225605">
    <property type="component" value="Unassembled WGS sequence"/>
</dbReference>
<dbReference type="InterPro" id="IPR018713">
    <property type="entry name" value="MPAB/Lcp_cat_dom"/>
</dbReference>
<dbReference type="Pfam" id="PF09995">
    <property type="entry name" value="MPAB_Lcp_cat"/>
    <property type="match status" value="1"/>
</dbReference>
<name>A0ABU0X5B0_9PSEU</name>
<evidence type="ECO:0000313" key="2">
    <source>
        <dbReference type="EMBL" id="MDQ2586893.1"/>
    </source>
</evidence>
<evidence type="ECO:0000313" key="3">
    <source>
        <dbReference type="Proteomes" id="UP001225605"/>
    </source>
</evidence>
<proteinExistence type="predicted"/>
<gene>
    <name evidence="2" type="ORF">CKY47_23465</name>
</gene>
<evidence type="ECO:0000259" key="1">
    <source>
        <dbReference type="Pfam" id="PF09995"/>
    </source>
</evidence>